<dbReference type="Proteomes" id="UP001174936">
    <property type="component" value="Unassembled WGS sequence"/>
</dbReference>
<dbReference type="GO" id="GO:0006487">
    <property type="term" value="P:protein N-linked glycosylation"/>
    <property type="evidence" value="ECO:0007669"/>
    <property type="project" value="TreeGrafter"/>
</dbReference>
<keyword evidence="7" id="KW-1185">Reference proteome</keyword>
<dbReference type="PANTHER" id="PTHR31306">
    <property type="entry name" value="ALPHA-1,6-MANNOSYLTRANSFERASE MNN11-RELATED"/>
    <property type="match status" value="1"/>
</dbReference>
<dbReference type="FunFam" id="3.90.550.10:FF:000237">
    <property type="entry name" value="WGS project CABT00000000 data, contig 2.1"/>
    <property type="match status" value="1"/>
</dbReference>
<feature type="signal peptide" evidence="5">
    <location>
        <begin position="1"/>
        <end position="33"/>
    </location>
</feature>
<evidence type="ECO:0000256" key="1">
    <source>
        <dbReference type="ARBA" id="ARBA00005664"/>
    </source>
</evidence>
<evidence type="ECO:0008006" key="8">
    <source>
        <dbReference type="Google" id="ProtNLM"/>
    </source>
</evidence>
<proteinExistence type="inferred from homology"/>
<comment type="similarity">
    <text evidence="1">Belongs to the glycosyltransferase 34 family.</text>
</comment>
<evidence type="ECO:0000256" key="2">
    <source>
        <dbReference type="ARBA" id="ARBA00022676"/>
    </source>
</evidence>
<dbReference type="PANTHER" id="PTHR31306:SF8">
    <property type="entry name" value="GLYCOSYLTRANSFERASE FAMILY 34 PROTEIN"/>
    <property type="match status" value="1"/>
</dbReference>
<dbReference type="Pfam" id="PF05637">
    <property type="entry name" value="Glyco_transf_34"/>
    <property type="match status" value="1"/>
</dbReference>
<evidence type="ECO:0000313" key="7">
    <source>
        <dbReference type="Proteomes" id="UP001174936"/>
    </source>
</evidence>
<feature type="region of interest" description="Disordered" evidence="4">
    <location>
        <begin position="374"/>
        <end position="452"/>
    </location>
</feature>
<feature type="compositionally biased region" description="Polar residues" evidence="4">
    <location>
        <begin position="484"/>
        <end position="501"/>
    </location>
</feature>
<sequence>MLIHGIHRTKPAKAVLVLLLLCFVWAWLSNVQGVRLTDDLIPGRHHVDKSTKHTGKLRSRVGKVTVAANKLASDVIHRALLSHERHNARHGYVHYIAEHQAVSGLIEHDRLHRAKGAWTKPAYLLSIIVAELEKPEEERLEWIYWFDADTLVMNTETPLEVFLPPANSSALSEVDLLITTNWDGLNSGVFALRVSPWSVSLLSAVLAYPIYEAPRTQKDRFRDQSAFQFLLENGESPLANVPMKGRDRWVKVPMRWFNSLPVNNAFFKNGTWIFGKNMTKAMFDNGTTEVFDDGHGGKVNPWKVMQGDLVVHFAGSSNVRDSWMEPWVERAEANLPEWNNATTKYLLKEEAAEFWKKTEEQLVIDKAKSKIEEEQKKKAQKEREKKEKKEKEEKDKAEKERLEQVRIEKEQKAKDAAEKKIATAEKKRLDAENKAIQKHDKKLAKEKVQEQKASARAQKAALAKQTATQLITDTARSHPANKTAVASVSTATQLTPSSASR</sequence>
<gene>
    <name evidence="6" type="ORF">B0T16DRAFT_398824</name>
</gene>
<dbReference type="GO" id="GO:0000139">
    <property type="term" value="C:Golgi membrane"/>
    <property type="evidence" value="ECO:0007669"/>
    <property type="project" value="TreeGrafter"/>
</dbReference>
<reference evidence="6" key="1">
    <citation type="submission" date="2023-06" db="EMBL/GenBank/DDBJ databases">
        <title>Genome-scale phylogeny and comparative genomics of the fungal order Sordariales.</title>
        <authorList>
            <consortium name="Lawrence Berkeley National Laboratory"/>
            <person name="Hensen N."/>
            <person name="Bonometti L."/>
            <person name="Westerberg I."/>
            <person name="Brannstrom I.O."/>
            <person name="Guillou S."/>
            <person name="Cros-Aarteil S."/>
            <person name="Calhoun S."/>
            <person name="Haridas S."/>
            <person name="Kuo A."/>
            <person name="Mondo S."/>
            <person name="Pangilinan J."/>
            <person name="Riley R."/>
            <person name="Labutti K."/>
            <person name="Andreopoulos B."/>
            <person name="Lipzen A."/>
            <person name="Chen C."/>
            <person name="Yanf M."/>
            <person name="Daum C."/>
            <person name="Ng V."/>
            <person name="Clum A."/>
            <person name="Steindorff A."/>
            <person name="Ohm R."/>
            <person name="Martin F."/>
            <person name="Silar P."/>
            <person name="Natvig D."/>
            <person name="Lalanne C."/>
            <person name="Gautier V."/>
            <person name="Ament-Velasquez S.L."/>
            <person name="Kruys A."/>
            <person name="Hutchinson M.I."/>
            <person name="Powell A.J."/>
            <person name="Barry K."/>
            <person name="Miller A.N."/>
            <person name="Grigoriev I.V."/>
            <person name="Debuchy R."/>
            <person name="Gladieux P."/>
            <person name="Thoren M.H."/>
            <person name="Johannesson H."/>
        </authorList>
    </citation>
    <scope>NUCLEOTIDE SEQUENCE</scope>
    <source>
        <strain evidence="6">SMH2532-1</strain>
    </source>
</reference>
<dbReference type="AlphaFoldDB" id="A0AA39YP90"/>
<feature type="region of interest" description="Disordered" evidence="4">
    <location>
        <begin position="473"/>
        <end position="501"/>
    </location>
</feature>
<dbReference type="Gene3D" id="3.90.550.10">
    <property type="entry name" value="Spore Coat Polysaccharide Biosynthesis Protein SpsA, Chain A"/>
    <property type="match status" value="1"/>
</dbReference>
<evidence type="ECO:0000256" key="5">
    <source>
        <dbReference type="SAM" id="SignalP"/>
    </source>
</evidence>
<evidence type="ECO:0000256" key="3">
    <source>
        <dbReference type="ARBA" id="ARBA00022679"/>
    </source>
</evidence>
<dbReference type="InterPro" id="IPR008630">
    <property type="entry name" value="Glyco_trans_34"/>
</dbReference>
<feature type="chain" id="PRO_5041220418" description="Galactosyl transferase GMA12/MNN10 family protein" evidence="5">
    <location>
        <begin position="34"/>
        <end position="501"/>
    </location>
</feature>
<protein>
    <recommendedName>
        <fullName evidence="8">Galactosyl transferase GMA12/MNN10 family protein</fullName>
    </recommendedName>
</protein>
<feature type="compositionally biased region" description="Basic and acidic residues" evidence="4">
    <location>
        <begin position="374"/>
        <end position="450"/>
    </location>
</feature>
<dbReference type="SUPFAM" id="SSF53448">
    <property type="entry name" value="Nucleotide-diphospho-sugar transferases"/>
    <property type="match status" value="1"/>
</dbReference>
<dbReference type="InterPro" id="IPR029044">
    <property type="entry name" value="Nucleotide-diphossugar_trans"/>
</dbReference>
<keyword evidence="5" id="KW-0732">Signal</keyword>
<comment type="caution">
    <text evidence="6">The sequence shown here is derived from an EMBL/GenBank/DDBJ whole genome shotgun (WGS) entry which is preliminary data.</text>
</comment>
<dbReference type="GO" id="GO:0016757">
    <property type="term" value="F:glycosyltransferase activity"/>
    <property type="evidence" value="ECO:0007669"/>
    <property type="project" value="UniProtKB-KW"/>
</dbReference>
<evidence type="ECO:0000256" key="4">
    <source>
        <dbReference type="SAM" id="MobiDB-lite"/>
    </source>
</evidence>
<accession>A0AA39YP90</accession>
<dbReference type="EMBL" id="JAULSV010000001">
    <property type="protein sequence ID" value="KAK0656204.1"/>
    <property type="molecule type" value="Genomic_DNA"/>
</dbReference>
<evidence type="ECO:0000313" key="6">
    <source>
        <dbReference type="EMBL" id="KAK0656204.1"/>
    </source>
</evidence>
<keyword evidence="3" id="KW-0808">Transferase</keyword>
<name>A0AA39YP90_9PEZI</name>
<keyword evidence="2" id="KW-0328">Glycosyltransferase</keyword>
<organism evidence="6 7">
    <name type="scientific">Cercophora newfieldiana</name>
    <dbReference type="NCBI Taxonomy" id="92897"/>
    <lineage>
        <taxon>Eukaryota</taxon>
        <taxon>Fungi</taxon>
        <taxon>Dikarya</taxon>
        <taxon>Ascomycota</taxon>
        <taxon>Pezizomycotina</taxon>
        <taxon>Sordariomycetes</taxon>
        <taxon>Sordariomycetidae</taxon>
        <taxon>Sordariales</taxon>
        <taxon>Lasiosphaeriaceae</taxon>
        <taxon>Cercophora</taxon>
    </lineage>
</organism>